<accession>A0A8T1UM45</accession>
<proteinExistence type="predicted"/>
<name>A0A8T1UM45_9STRA</name>
<feature type="region of interest" description="Disordered" evidence="1">
    <location>
        <begin position="26"/>
        <end position="108"/>
    </location>
</feature>
<sequence length="234" mass="26541">MAFLADDEMAAFEAALSFVDEFADGRAAPVPTQPSEVLSKQEMEWALSFPSSSKDSPRSSSSSASPQPNSENHHTTTDEDGSPRRVEHEKPKRTRAPRRQTVKKLLRKSWVTGDSNRARNERRIEVAYLREKVAQLEAELESLQQHRSSTKLIKQDGHDDSTSVAEQSAWKPVAQQQRKRREKAEIENARLKLENQARVLTCRSMITGTLVDCGKRINLVQYRLELFKRGVIQA</sequence>
<dbReference type="VEuPathDB" id="FungiDB:PC110_g23199"/>
<evidence type="ECO:0000313" key="2">
    <source>
        <dbReference type="EMBL" id="KAG6965407.1"/>
    </source>
</evidence>
<feature type="compositionally biased region" description="Low complexity" evidence="1">
    <location>
        <begin position="48"/>
        <end position="70"/>
    </location>
</feature>
<organism evidence="2 3">
    <name type="scientific">Phytophthora cactorum</name>
    <dbReference type="NCBI Taxonomy" id="29920"/>
    <lineage>
        <taxon>Eukaryota</taxon>
        <taxon>Sar</taxon>
        <taxon>Stramenopiles</taxon>
        <taxon>Oomycota</taxon>
        <taxon>Peronosporomycetes</taxon>
        <taxon>Peronosporales</taxon>
        <taxon>Peronosporaceae</taxon>
        <taxon>Phytophthora</taxon>
    </lineage>
</organism>
<dbReference type="EMBL" id="JAENGZ010000205">
    <property type="protein sequence ID" value="KAG6965407.1"/>
    <property type="molecule type" value="Genomic_DNA"/>
</dbReference>
<reference evidence="2" key="1">
    <citation type="submission" date="2021-01" db="EMBL/GenBank/DDBJ databases">
        <title>Phytophthora aleatoria, a newly-described species from Pinus radiata is distinct from Phytophthora cactorum isolates based on comparative genomics.</title>
        <authorList>
            <person name="Mcdougal R."/>
            <person name="Panda P."/>
            <person name="Williams N."/>
            <person name="Studholme D.J."/>
        </authorList>
    </citation>
    <scope>NUCLEOTIDE SEQUENCE</scope>
    <source>
        <strain evidence="2">NZFS 3830</strain>
    </source>
</reference>
<feature type="compositionally biased region" description="Basic residues" evidence="1">
    <location>
        <begin position="91"/>
        <end position="107"/>
    </location>
</feature>
<feature type="compositionally biased region" description="Basic and acidic residues" evidence="1">
    <location>
        <begin position="71"/>
        <end position="90"/>
    </location>
</feature>
<protein>
    <submittedName>
        <fullName evidence="2">Uncharacterized protein</fullName>
    </submittedName>
</protein>
<gene>
    <name evidence="2" type="ORF">JG687_00005440</name>
</gene>
<feature type="region of interest" description="Disordered" evidence="1">
    <location>
        <begin position="149"/>
        <end position="176"/>
    </location>
</feature>
<dbReference type="AlphaFoldDB" id="A0A8T1UM45"/>
<evidence type="ECO:0000256" key="1">
    <source>
        <dbReference type="SAM" id="MobiDB-lite"/>
    </source>
</evidence>
<dbReference type="OrthoDB" id="123766at2759"/>
<dbReference type="Proteomes" id="UP000688947">
    <property type="component" value="Unassembled WGS sequence"/>
</dbReference>
<evidence type="ECO:0000313" key="3">
    <source>
        <dbReference type="Proteomes" id="UP000688947"/>
    </source>
</evidence>
<comment type="caution">
    <text evidence="2">The sequence shown here is derived from an EMBL/GenBank/DDBJ whole genome shotgun (WGS) entry which is preliminary data.</text>
</comment>